<name>A0AAW0GN44_9APHY</name>
<dbReference type="AlphaFoldDB" id="A0AAW0GN44"/>
<evidence type="ECO:0000313" key="1">
    <source>
        <dbReference type="EMBL" id="KAK7694166.1"/>
    </source>
</evidence>
<gene>
    <name evidence="1" type="ORF">QCA50_001346</name>
</gene>
<dbReference type="Proteomes" id="UP001385951">
    <property type="component" value="Unassembled WGS sequence"/>
</dbReference>
<protein>
    <submittedName>
        <fullName evidence="1">Uncharacterized protein</fullName>
    </submittedName>
</protein>
<proteinExistence type="predicted"/>
<evidence type="ECO:0000313" key="2">
    <source>
        <dbReference type="Proteomes" id="UP001385951"/>
    </source>
</evidence>
<comment type="caution">
    <text evidence="1">The sequence shown here is derived from an EMBL/GenBank/DDBJ whole genome shotgun (WGS) entry which is preliminary data.</text>
</comment>
<organism evidence="1 2">
    <name type="scientific">Cerrena zonata</name>
    <dbReference type="NCBI Taxonomy" id="2478898"/>
    <lineage>
        <taxon>Eukaryota</taxon>
        <taxon>Fungi</taxon>
        <taxon>Dikarya</taxon>
        <taxon>Basidiomycota</taxon>
        <taxon>Agaricomycotina</taxon>
        <taxon>Agaricomycetes</taxon>
        <taxon>Polyporales</taxon>
        <taxon>Cerrenaceae</taxon>
        <taxon>Cerrena</taxon>
    </lineage>
</organism>
<accession>A0AAW0GN44</accession>
<keyword evidence="2" id="KW-1185">Reference proteome</keyword>
<reference evidence="1 2" key="1">
    <citation type="submission" date="2022-09" db="EMBL/GenBank/DDBJ databases">
        <authorList>
            <person name="Palmer J.M."/>
        </authorList>
    </citation>
    <scope>NUCLEOTIDE SEQUENCE [LARGE SCALE GENOMIC DNA]</scope>
    <source>
        <strain evidence="1 2">DSM 7382</strain>
    </source>
</reference>
<sequence>MTTQDATDPPDQAVELTKLWECFKDEPVFLEAIEAFDTLLEEADNHDKVKAYHKIMQCIIDDGCLWHLFPHYTKCITQPKAEELAAMIYREGGHFSQEAVWIMMLD</sequence>
<dbReference type="EMBL" id="JASBNA010000002">
    <property type="protein sequence ID" value="KAK7694166.1"/>
    <property type="molecule type" value="Genomic_DNA"/>
</dbReference>